<proteinExistence type="predicted"/>
<name>A0A392QI26_9FABA</name>
<reference evidence="1 2" key="1">
    <citation type="journal article" date="2018" name="Front. Plant Sci.">
        <title>Red Clover (Trifolium pratense) and Zigzag Clover (T. medium) - A Picture of Genomic Similarities and Differences.</title>
        <authorList>
            <person name="Dluhosova J."/>
            <person name="Istvanek J."/>
            <person name="Nedelnik J."/>
            <person name="Repkova J."/>
        </authorList>
    </citation>
    <scope>NUCLEOTIDE SEQUENCE [LARGE SCALE GENOMIC DNA]</scope>
    <source>
        <strain evidence="2">cv. 10/8</strain>
        <tissue evidence="1">Leaf</tissue>
    </source>
</reference>
<protein>
    <submittedName>
        <fullName evidence="1">Uncharacterized protein</fullName>
    </submittedName>
</protein>
<comment type="caution">
    <text evidence="1">The sequence shown here is derived from an EMBL/GenBank/DDBJ whole genome shotgun (WGS) entry which is preliminary data.</text>
</comment>
<evidence type="ECO:0000313" key="1">
    <source>
        <dbReference type="EMBL" id="MCI24061.1"/>
    </source>
</evidence>
<keyword evidence="2" id="KW-1185">Reference proteome</keyword>
<accession>A0A392QI26</accession>
<dbReference type="Proteomes" id="UP000265520">
    <property type="component" value="Unassembled WGS sequence"/>
</dbReference>
<feature type="non-terminal residue" evidence="1">
    <location>
        <position position="1"/>
    </location>
</feature>
<sequence length="23" mass="2618">TKPPPWIAQLRTLAGLQPTLFIR</sequence>
<evidence type="ECO:0000313" key="2">
    <source>
        <dbReference type="Proteomes" id="UP000265520"/>
    </source>
</evidence>
<dbReference type="EMBL" id="LXQA010139374">
    <property type="protein sequence ID" value="MCI24061.1"/>
    <property type="molecule type" value="Genomic_DNA"/>
</dbReference>
<dbReference type="AlphaFoldDB" id="A0A392QI26"/>
<organism evidence="1 2">
    <name type="scientific">Trifolium medium</name>
    <dbReference type="NCBI Taxonomy" id="97028"/>
    <lineage>
        <taxon>Eukaryota</taxon>
        <taxon>Viridiplantae</taxon>
        <taxon>Streptophyta</taxon>
        <taxon>Embryophyta</taxon>
        <taxon>Tracheophyta</taxon>
        <taxon>Spermatophyta</taxon>
        <taxon>Magnoliopsida</taxon>
        <taxon>eudicotyledons</taxon>
        <taxon>Gunneridae</taxon>
        <taxon>Pentapetalae</taxon>
        <taxon>rosids</taxon>
        <taxon>fabids</taxon>
        <taxon>Fabales</taxon>
        <taxon>Fabaceae</taxon>
        <taxon>Papilionoideae</taxon>
        <taxon>50 kb inversion clade</taxon>
        <taxon>NPAAA clade</taxon>
        <taxon>Hologalegina</taxon>
        <taxon>IRL clade</taxon>
        <taxon>Trifolieae</taxon>
        <taxon>Trifolium</taxon>
    </lineage>
</organism>